<accession>A0A0G4I544</accession>
<evidence type="ECO:0000256" key="1">
    <source>
        <dbReference type="SAM" id="MobiDB-lite"/>
    </source>
</evidence>
<dbReference type="EMBL" id="CDMZ01005151">
    <property type="protein sequence ID" value="CEM52120.1"/>
    <property type="molecule type" value="Genomic_DNA"/>
</dbReference>
<feature type="region of interest" description="Disordered" evidence="1">
    <location>
        <begin position="62"/>
        <end position="83"/>
    </location>
</feature>
<gene>
    <name evidence="2" type="ORF">Cvel_11084</name>
</gene>
<evidence type="ECO:0000313" key="2">
    <source>
        <dbReference type="EMBL" id="CEM52120.1"/>
    </source>
</evidence>
<dbReference type="AlphaFoldDB" id="A0A0G4I544"/>
<dbReference type="VEuPathDB" id="CryptoDB:Cvel_11084"/>
<feature type="compositionally biased region" description="Basic and acidic residues" evidence="1">
    <location>
        <begin position="62"/>
        <end position="80"/>
    </location>
</feature>
<organism evidence="2">
    <name type="scientific">Chromera velia CCMP2878</name>
    <dbReference type="NCBI Taxonomy" id="1169474"/>
    <lineage>
        <taxon>Eukaryota</taxon>
        <taxon>Sar</taxon>
        <taxon>Alveolata</taxon>
        <taxon>Colpodellida</taxon>
        <taxon>Chromeraceae</taxon>
        <taxon>Chromera</taxon>
    </lineage>
</organism>
<protein>
    <submittedName>
        <fullName evidence="2">Uncharacterized protein</fullName>
    </submittedName>
</protein>
<name>A0A0G4I544_9ALVE</name>
<feature type="region of interest" description="Disordered" evidence="1">
    <location>
        <begin position="1"/>
        <end position="23"/>
    </location>
</feature>
<proteinExistence type="predicted"/>
<feature type="compositionally biased region" description="Basic and acidic residues" evidence="1">
    <location>
        <begin position="1"/>
        <end position="14"/>
    </location>
</feature>
<sequence length="200" mass="21760">MREAGEAQEGEKKKSNAKSLAPIDFMQSSKTETGIPAELSVSRVVGTELSEGFLKILRQKDKEMREAEEAQEGEEKKSDAKSLAPINFIQSSETETGIPAELSVSRVVGTELSEGFLKILRQEDKEMREAREAQEGEEKKSDAKSLAPMNFIQSSETETGIPANLLGTVRVLSGYCQGSVRGGVRVLSGYYQGGVREVLG</sequence>
<reference evidence="2" key="1">
    <citation type="submission" date="2014-11" db="EMBL/GenBank/DDBJ databases">
        <authorList>
            <person name="Otto D Thomas"/>
            <person name="Naeem Raeece"/>
        </authorList>
    </citation>
    <scope>NUCLEOTIDE SEQUENCE</scope>
</reference>